<feature type="compositionally biased region" description="Basic and acidic residues" evidence="1">
    <location>
        <begin position="499"/>
        <end position="510"/>
    </location>
</feature>
<dbReference type="InterPro" id="IPR029058">
    <property type="entry name" value="AB_hydrolase_fold"/>
</dbReference>
<name>A0ABW2SP54_9ACTO</name>
<dbReference type="GO" id="GO:0016787">
    <property type="term" value="F:hydrolase activity"/>
    <property type="evidence" value="ECO:0007669"/>
    <property type="project" value="UniProtKB-KW"/>
</dbReference>
<accession>A0ABW2SP54</accession>
<keyword evidence="3" id="KW-1185">Reference proteome</keyword>
<feature type="region of interest" description="Disordered" evidence="1">
    <location>
        <begin position="474"/>
        <end position="520"/>
    </location>
</feature>
<proteinExistence type="predicted"/>
<evidence type="ECO:0000256" key="1">
    <source>
        <dbReference type="SAM" id="MobiDB-lite"/>
    </source>
</evidence>
<evidence type="ECO:0000313" key="2">
    <source>
        <dbReference type="EMBL" id="MFC7581373.1"/>
    </source>
</evidence>
<dbReference type="Proteomes" id="UP001596527">
    <property type="component" value="Unassembled WGS sequence"/>
</dbReference>
<evidence type="ECO:0000313" key="3">
    <source>
        <dbReference type="Proteomes" id="UP001596527"/>
    </source>
</evidence>
<organism evidence="2 3">
    <name type="scientific">Schaalia naturae</name>
    <dbReference type="NCBI Taxonomy" id="635203"/>
    <lineage>
        <taxon>Bacteria</taxon>
        <taxon>Bacillati</taxon>
        <taxon>Actinomycetota</taxon>
        <taxon>Actinomycetes</taxon>
        <taxon>Actinomycetales</taxon>
        <taxon>Actinomycetaceae</taxon>
        <taxon>Schaalia</taxon>
    </lineage>
</organism>
<reference evidence="3" key="1">
    <citation type="journal article" date="2019" name="Int. J. Syst. Evol. Microbiol.">
        <title>The Global Catalogue of Microorganisms (GCM) 10K type strain sequencing project: providing services to taxonomists for standard genome sequencing and annotation.</title>
        <authorList>
            <consortium name="The Broad Institute Genomics Platform"/>
            <consortium name="The Broad Institute Genome Sequencing Center for Infectious Disease"/>
            <person name="Wu L."/>
            <person name="Ma J."/>
        </authorList>
    </citation>
    <scope>NUCLEOTIDE SEQUENCE [LARGE SCALE GENOMIC DNA]</scope>
    <source>
        <strain evidence="3">CCUG 56698</strain>
    </source>
</reference>
<protein>
    <submittedName>
        <fullName evidence="2">Alpha/beta hydrolase</fullName>
    </submittedName>
</protein>
<dbReference type="EMBL" id="JBHTEF010000001">
    <property type="protein sequence ID" value="MFC7581373.1"/>
    <property type="molecule type" value="Genomic_DNA"/>
</dbReference>
<dbReference type="SUPFAM" id="SSF53474">
    <property type="entry name" value="alpha/beta-Hydrolases"/>
    <property type="match status" value="2"/>
</dbReference>
<sequence>MLANAAMTLIAEAPVLPEDLREQARRRSESAGARILEDSQRLFFDEPGLDTLLIRSVSSLSRRVTQAGRAYLGARVGLGLDRDGRAAAMLRLVPTRGYDALMTSALAIGTALGHFRGGAVHAQAFFDSIAAGGPASAAPGPNLPLPAGHPVPAVRRFGAPRSLGDMAADIDDLYFAMAYGQAVKVTRVGPSGRDAPRAGRGRRWLVSITGTDHWDLDSTPNPSDLESNIREVLNAPSAARVGVVRALHEAMRADGVPADQWSAEPVLAVGHSQGGMVATALAAADPSDAGVKMVGVLTMGTPSRRLRIRDDVAMLAVAHDQDVVPAIDGTPARAPDRRVMVGRRLVRPRQGPLYYAHSSATYTETVRHIERRSQVAPWGRVDRTVEELRSHLPRGDEPTRVLLFDVWQDLLEPRRGSTWRTYVELDRPEWQPAEFAEDWSPNPLVPRPLPRVPSVIEELHGAVTGAVGAVAGVSQRVPSRGEGAGSGGEGAAADGTAPDGRDDGHDDQGRGADALLGEER</sequence>
<keyword evidence="2" id="KW-0378">Hydrolase</keyword>
<gene>
    <name evidence="2" type="ORF">ACFQWG_09235</name>
</gene>
<dbReference type="Gene3D" id="3.40.50.1820">
    <property type="entry name" value="alpha/beta hydrolase"/>
    <property type="match status" value="1"/>
</dbReference>
<comment type="caution">
    <text evidence="2">The sequence shown here is derived from an EMBL/GenBank/DDBJ whole genome shotgun (WGS) entry which is preliminary data.</text>
</comment>
<dbReference type="RefSeq" id="WP_380974641.1">
    <property type="nucleotide sequence ID" value="NZ_JBHTEF010000001.1"/>
</dbReference>